<name>A0A9D4WW94_PEA</name>
<evidence type="ECO:0008006" key="3">
    <source>
        <dbReference type="Google" id="ProtNLM"/>
    </source>
</evidence>
<organism evidence="1 2">
    <name type="scientific">Pisum sativum</name>
    <name type="common">Garden pea</name>
    <name type="synonym">Lathyrus oleraceus</name>
    <dbReference type="NCBI Taxonomy" id="3888"/>
    <lineage>
        <taxon>Eukaryota</taxon>
        <taxon>Viridiplantae</taxon>
        <taxon>Streptophyta</taxon>
        <taxon>Embryophyta</taxon>
        <taxon>Tracheophyta</taxon>
        <taxon>Spermatophyta</taxon>
        <taxon>Magnoliopsida</taxon>
        <taxon>eudicotyledons</taxon>
        <taxon>Gunneridae</taxon>
        <taxon>Pentapetalae</taxon>
        <taxon>rosids</taxon>
        <taxon>fabids</taxon>
        <taxon>Fabales</taxon>
        <taxon>Fabaceae</taxon>
        <taxon>Papilionoideae</taxon>
        <taxon>50 kb inversion clade</taxon>
        <taxon>NPAAA clade</taxon>
        <taxon>Hologalegina</taxon>
        <taxon>IRL clade</taxon>
        <taxon>Fabeae</taxon>
        <taxon>Lathyrus</taxon>
    </lineage>
</organism>
<reference evidence="1 2" key="1">
    <citation type="journal article" date="2022" name="Nat. Genet.">
        <title>Improved pea reference genome and pan-genome highlight genomic features and evolutionary characteristics.</title>
        <authorList>
            <person name="Yang T."/>
            <person name="Liu R."/>
            <person name="Luo Y."/>
            <person name="Hu S."/>
            <person name="Wang D."/>
            <person name="Wang C."/>
            <person name="Pandey M.K."/>
            <person name="Ge S."/>
            <person name="Xu Q."/>
            <person name="Li N."/>
            <person name="Li G."/>
            <person name="Huang Y."/>
            <person name="Saxena R.K."/>
            <person name="Ji Y."/>
            <person name="Li M."/>
            <person name="Yan X."/>
            <person name="He Y."/>
            <person name="Liu Y."/>
            <person name="Wang X."/>
            <person name="Xiang C."/>
            <person name="Varshney R.K."/>
            <person name="Ding H."/>
            <person name="Gao S."/>
            <person name="Zong X."/>
        </authorList>
    </citation>
    <scope>NUCLEOTIDE SEQUENCE [LARGE SCALE GENOMIC DNA]</scope>
    <source>
        <strain evidence="1 2">cv. Zhongwan 6</strain>
    </source>
</reference>
<dbReference type="EMBL" id="JAMSHJ010000005">
    <property type="protein sequence ID" value="KAI5410263.1"/>
    <property type="molecule type" value="Genomic_DNA"/>
</dbReference>
<protein>
    <recommendedName>
        <fullName evidence="3">RNA-directed DNA polymerase, eukaryota, Reverse transcriptase zinc-binding domain protein</fullName>
    </recommendedName>
</protein>
<evidence type="ECO:0000313" key="2">
    <source>
        <dbReference type="Proteomes" id="UP001058974"/>
    </source>
</evidence>
<dbReference type="PANTHER" id="PTHR33710:SF80">
    <property type="entry name" value="ENDONUCLEASE_EXONUCLEASE_PHOSPHATASE"/>
    <property type="match status" value="1"/>
</dbReference>
<gene>
    <name evidence="1" type="ORF">KIW84_055673</name>
</gene>
<dbReference type="Gramene" id="Psat05G0567300-T1">
    <property type="protein sequence ID" value="KAI5410263.1"/>
    <property type="gene ID" value="KIW84_055673"/>
</dbReference>
<evidence type="ECO:0000313" key="1">
    <source>
        <dbReference type="EMBL" id="KAI5410263.1"/>
    </source>
</evidence>
<proteinExistence type="predicted"/>
<comment type="caution">
    <text evidence="1">The sequence shown here is derived from an EMBL/GenBank/DDBJ whole genome shotgun (WGS) entry which is preliminary data.</text>
</comment>
<dbReference type="PANTHER" id="PTHR33710">
    <property type="entry name" value="BNAC02G09200D PROTEIN"/>
    <property type="match status" value="1"/>
</dbReference>
<dbReference type="SUPFAM" id="SSF56219">
    <property type="entry name" value="DNase I-like"/>
    <property type="match status" value="1"/>
</dbReference>
<dbReference type="InterPro" id="IPR036691">
    <property type="entry name" value="Endo/exonu/phosph_ase_sf"/>
</dbReference>
<dbReference type="Gene3D" id="3.60.10.10">
    <property type="entry name" value="Endonuclease/exonuclease/phosphatase"/>
    <property type="match status" value="1"/>
</dbReference>
<keyword evidence="2" id="KW-1185">Reference proteome</keyword>
<dbReference type="Proteomes" id="UP001058974">
    <property type="component" value="Chromosome 5"/>
</dbReference>
<accession>A0A9D4WW94</accession>
<dbReference type="AlphaFoldDB" id="A0A9D4WW94"/>
<sequence length="413" mass="48239">MFRVATTVVTVSGTAAVPFWKIARKRIRIKVHWLPFVMESKGEMSVKSEENAAVTGYPTSSNQLLTEKQQHQFFEIIDPEASDTAVLAPTVAQNDVVNNGRPMRQRALPHRLRDYERFQDNEVNNDGDFVHFALMAESEPDLDFWKNNITINMIKCTNQMIHCGTFELNGDLRFWMTIVYTLNHLDQRKSLWNDIKGIHYHQQGPWILLGDFNNVLKAQDMIGGTMVTKREYIDLRNMMDQTDLFEMDSKRYYYTWSNKQCENSIYSRIDRVLGNLDWLQKHNDYRLTVTHPSVSNHAMLCLHMSGNHFSRKKSFKFINSTADKEGFFRTVDTSWKMFISCRHMYVLLNKLQRLKPSLKIFSKPITDVKISIVKARANLQTTQLNMCNDRLNTDKIELVKKHTEELLNLQKLG</sequence>